<accession>A0A2T2WFU5</accession>
<comment type="caution">
    <text evidence="1">The sequence shown here is derived from an EMBL/GenBank/DDBJ whole genome shotgun (WGS) entry which is preliminary data.</text>
</comment>
<sequence>MGPFIQELVLKGNARLYEKDVFIPIASNYPNPNTETIILEAPTNFVWIVYEIDLVPADVNNYVVVTGPNIGSNVTLRAQHGPIETAFLVTDTAAWRAEVTNNTSSGLGVGVRYIELTTLAYTLLVDPSYRGETGAWKKVLTTANRQPSHIHQEAK</sequence>
<gene>
    <name evidence="1" type="ORF">C7B43_21510</name>
</gene>
<dbReference type="Proteomes" id="UP000242699">
    <property type="component" value="Unassembled WGS sequence"/>
</dbReference>
<proteinExistence type="predicted"/>
<reference evidence="1 2" key="1">
    <citation type="journal article" date="2014" name="BMC Genomics">
        <title>Comparison of environmental and isolate Sulfobacillus genomes reveals diverse carbon, sulfur, nitrogen, and hydrogen metabolisms.</title>
        <authorList>
            <person name="Justice N.B."/>
            <person name="Norman A."/>
            <person name="Brown C.T."/>
            <person name="Singh A."/>
            <person name="Thomas B.C."/>
            <person name="Banfield J.F."/>
        </authorList>
    </citation>
    <scope>NUCLEOTIDE SEQUENCE [LARGE SCALE GENOMIC DNA]</scope>
    <source>
        <strain evidence="1">AMDSBA1</strain>
    </source>
</reference>
<organism evidence="1 2">
    <name type="scientific">Sulfobacillus benefaciens</name>
    <dbReference type="NCBI Taxonomy" id="453960"/>
    <lineage>
        <taxon>Bacteria</taxon>
        <taxon>Bacillati</taxon>
        <taxon>Bacillota</taxon>
        <taxon>Clostridia</taxon>
        <taxon>Eubacteriales</taxon>
        <taxon>Clostridiales Family XVII. Incertae Sedis</taxon>
        <taxon>Sulfobacillus</taxon>
    </lineage>
</organism>
<protein>
    <submittedName>
        <fullName evidence="1">Uncharacterized protein</fullName>
    </submittedName>
</protein>
<dbReference type="EMBL" id="PXYT01000145">
    <property type="protein sequence ID" value="PSR21090.1"/>
    <property type="molecule type" value="Genomic_DNA"/>
</dbReference>
<evidence type="ECO:0000313" key="1">
    <source>
        <dbReference type="EMBL" id="PSR21090.1"/>
    </source>
</evidence>
<dbReference type="AlphaFoldDB" id="A0A2T2WFU5"/>
<name>A0A2T2WFU5_9FIRM</name>
<evidence type="ECO:0000313" key="2">
    <source>
        <dbReference type="Proteomes" id="UP000242699"/>
    </source>
</evidence>